<dbReference type="SUPFAM" id="SSF82185">
    <property type="entry name" value="Histone H3 K4-specific methyltransferase SET7/9 N-terminal domain"/>
    <property type="match status" value="1"/>
</dbReference>
<sequence length="260" mass="30004">MFFSIFVVLFFYVILLSFTHISKSSFYLKKLTLISLILFTGISFSTYAAEETEKKENTGFFGTIKEIDEKITNFLDAIKDYKANSVGFFETEIPDAEVMVVDDFIVYVNDRNKMVSGVVVERDSQGNIITAIKVKKGLVHGKFRVYYPPYDKHILKSEGKNKNGAFNGKVKTYFEDGQLETVMDYSGGIPDGKCEEYYRNGNLKTKGKFEKGKKVGKWVYYHQSGEKESEGKYKKGEKVKVWKYYDNNGNLKDEVRYSYF</sequence>
<feature type="transmembrane region" description="Helical" evidence="1">
    <location>
        <begin position="31"/>
        <end position="49"/>
    </location>
</feature>
<proteinExistence type="predicted"/>
<name>A0A2C6BVY3_FUSNP</name>
<keyword evidence="1" id="KW-0812">Transmembrane</keyword>
<evidence type="ECO:0000313" key="3">
    <source>
        <dbReference type="Proteomes" id="UP000221504"/>
    </source>
</evidence>
<dbReference type="Proteomes" id="UP000221504">
    <property type="component" value="Unassembled WGS sequence"/>
</dbReference>
<reference evidence="2 3" key="1">
    <citation type="submission" date="2017-06" db="EMBL/GenBank/DDBJ databases">
        <title>Draft genome sequence of Fusobacterium nucleatum subsp. polymorphum KCOM 1267 (=ChDC F290).</title>
        <authorList>
            <person name="Kook J.-K."/>
            <person name="Park S.-N."/>
            <person name="Lim Y.K."/>
            <person name="Roh H."/>
        </authorList>
    </citation>
    <scope>NUCLEOTIDE SEQUENCE [LARGE SCALE GENOMIC DNA]</scope>
    <source>
        <strain evidence="3">KCOM 1267(ChDC F290)</strain>
    </source>
</reference>
<evidence type="ECO:0000313" key="2">
    <source>
        <dbReference type="EMBL" id="PHI08284.1"/>
    </source>
</evidence>
<dbReference type="InterPro" id="IPR011652">
    <property type="entry name" value="MORN_2"/>
</dbReference>
<dbReference type="AlphaFoldDB" id="A0A2C6BVY3"/>
<organism evidence="2 3">
    <name type="scientific">Fusobacterium nucleatum subsp. polymorphum</name>
    <name type="common">Fusobacterium polymorphum</name>
    <dbReference type="NCBI Taxonomy" id="76857"/>
    <lineage>
        <taxon>Bacteria</taxon>
        <taxon>Fusobacteriati</taxon>
        <taxon>Fusobacteriota</taxon>
        <taxon>Fusobacteriia</taxon>
        <taxon>Fusobacteriales</taxon>
        <taxon>Fusobacteriaceae</taxon>
        <taxon>Fusobacterium</taxon>
    </lineage>
</organism>
<accession>A0A2C6BVY3</accession>
<dbReference type="RefSeq" id="WP_099011531.1">
    <property type="nucleotide sequence ID" value="NZ_CP077154.1"/>
</dbReference>
<evidence type="ECO:0000256" key="1">
    <source>
        <dbReference type="SAM" id="Phobius"/>
    </source>
</evidence>
<keyword evidence="1" id="KW-0472">Membrane</keyword>
<comment type="caution">
    <text evidence="2">The sequence shown here is derived from an EMBL/GenBank/DDBJ whole genome shotgun (WGS) entry which is preliminary data.</text>
</comment>
<gene>
    <name evidence="2" type="ORF">CBG52_08915</name>
</gene>
<keyword evidence="1" id="KW-1133">Transmembrane helix</keyword>
<protein>
    <recommendedName>
        <fullName evidence="4">MORN repeat protein</fullName>
    </recommendedName>
</protein>
<dbReference type="Gene3D" id="3.90.930.1">
    <property type="match status" value="1"/>
</dbReference>
<dbReference type="Pfam" id="PF07661">
    <property type="entry name" value="MORN_2"/>
    <property type="match status" value="3"/>
</dbReference>
<evidence type="ECO:0008006" key="4">
    <source>
        <dbReference type="Google" id="ProtNLM"/>
    </source>
</evidence>
<dbReference type="EMBL" id="NIRM01000002">
    <property type="protein sequence ID" value="PHI08284.1"/>
    <property type="molecule type" value="Genomic_DNA"/>
</dbReference>